<evidence type="ECO:0000256" key="1">
    <source>
        <dbReference type="ARBA" id="ARBA00004417"/>
    </source>
</evidence>
<comment type="caution">
    <text evidence="11">The sequence shown here is derived from an EMBL/GenBank/DDBJ whole genome shotgun (WGS) entry which is preliminary data.</text>
</comment>
<dbReference type="GO" id="GO:0005524">
    <property type="term" value="F:ATP binding"/>
    <property type="evidence" value="ECO:0007669"/>
    <property type="project" value="UniProtKB-KW"/>
</dbReference>
<dbReference type="Pfam" id="PF00005">
    <property type="entry name" value="ABC_tran"/>
    <property type="match status" value="2"/>
</dbReference>
<dbReference type="SUPFAM" id="SSF52540">
    <property type="entry name" value="P-loop containing nucleoside triphosphate hydrolases"/>
    <property type="match status" value="2"/>
</dbReference>
<evidence type="ECO:0000259" key="10">
    <source>
        <dbReference type="PROSITE" id="PS50893"/>
    </source>
</evidence>
<dbReference type="PANTHER" id="PTHR43790">
    <property type="entry name" value="CARBOHYDRATE TRANSPORT ATP-BINDING PROTEIN MG119-RELATED"/>
    <property type="match status" value="1"/>
</dbReference>
<evidence type="ECO:0000256" key="5">
    <source>
        <dbReference type="ARBA" id="ARBA00022741"/>
    </source>
</evidence>
<comment type="similarity">
    <text evidence="2">Belongs to the ABC transporter superfamily. AI-2 autoinducer porter (TC 3.A.1.2.8) family.</text>
</comment>
<evidence type="ECO:0000313" key="11">
    <source>
        <dbReference type="EMBL" id="NKE08512.1"/>
    </source>
</evidence>
<dbReference type="RefSeq" id="WP_157980416.1">
    <property type="nucleotide sequence ID" value="NZ_JAAVUN010000001.1"/>
</dbReference>
<evidence type="ECO:0000256" key="7">
    <source>
        <dbReference type="ARBA" id="ARBA00023747"/>
    </source>
</evidence>
<evidence type="ECO:0000256" key="4">
    <source>
        <dbReference type="ARBA" id="ARBA00019459"/>
    </source>
</evidence>
<comment type="subunit">
    <text evidence="3">The complex is composed of two ATP-binding proteins (LsrA), two transmembrane proteins (LsrC and LsrD) and a solute-binding protein (LsrB).</text>
</comment>
<evidence type="ECO:0000256" key="6">
    <source>
        <dbReference type="ARBA" id="ARBA00022840"/>
    </source>
</evidence>
<dbReference type="Gene3D" id="3.40.50.300">
    <property type="entry name" value="P-loop containing nucleotide triphosphate hydrolases"/>
    <property type="match status" value="2"/>
</dbReference>
<dbReference type="Proteomes" id="UP000521379">
    <property type="component" value="Unassembled WGS sequence"/>
</dbReference>
<dbReference type="GO" id="GO:0005886">
    <property type="term" value="C:plasma membrane"/>
    <property type="evidence" value="ECO:0007669"/>
    <property type="project" value="UniProtKB-SubCell"/>
</dbReference>
<dbReference type="PANTHER" id="PTHR43790:SF2">
    <property type="entry name" value="AUTOINDUCER 2 IMPORT ATP-BINDING PROTEIN LSRA"/>
    <property type="match status" value="1"/>
</dbReference>
<organism evidence="11 12">
    <name type="scientific">Kocuria subflava</name>
    <dbReference type="NCBI Taxonomy" id="1736139"/>
    <lineage>
        <taxon>Bacteria</taxon>
        <taxon>Bacillati</taxon>
        <taxon>Actinomycetota</taxon>
        <taxon>Actinomycetes</taxon>
        <taxon>Micrococcales</taxon>
        <taxon>Micrococcaceae</taxon>
        <taxon>Kocuria</taxon>
    </lineage>
</organism>
<accession>A0A846TRZ2</accession>
<evidence type="ECO:0000313" key="12">
    <source>
        <dbReference type="Proteomes" id="UP000521379"/>
    </source>
</evidence>
<dbReference type="CDD" id="cd03216">
    <property type="entry name" value="ABC_Carb_Monos_I"/>
    <property type="match status" value="1"/>
</dbReference>
<feature type="domain" description="ABC transporter" evidence="10">
    <location>
        <begin position="249"/>
        <end position="490"/>
    </location>
</feature>
<dbReference type="InterPro" id="IPR003439">
    <property type="entry name" value="ABC_transporter-like_ATP-bd"/>
</dbReference>
<dbReference type="SMART" id="SM00382">
    <property type="entry name" value="AAA"/>
    <property type="match status" value="2"/>
</dbReference>
<feature type="domain" description="ABC transporter" evidence="10">
    <location>
        <begin position="5"/>
        <end position="237"/>
    </location>
</feature>
<reference evidence="11 12" key="1">
    <citation type="submission" date="2020-02" db="EMBL/GenBank/DDBJ databases">
        <authorList>
            <person name="Sun Q."/>
        </authorList>
    </citation>
    <scope>NUCLEOTIDE SEQUENCE [LARGE SCALE GENOMIC DNA]</scope>
    <source>
        <strain evidence="11 12">YIM 13062</strain>
    </source>
</reference>
<sequence length="491" mass="53446">MNELLSVRGLVKNHGQVRVLKGVDLTVSQGEIVGLVGGNGAGKSTLISVLAGATQPNSGEILLGGEPYRPTGDDDARRRGVGAVHQRLGLDQDLTVVQAIAAFDLGAPDDSEAALQRAREILADSGVQMDPETPVHELMRAEQAIVGVLRLQFQNPQLMLLDEVAASFNDQEVALVHSVLRGLVRQGAGIIYITHRIDEVRSLADRILVMREGQIKDEFTPREVKVDDIVYSMFERRIAQPSRPGAVEGPQEEVLRVEGASTSRGLSDVSFELHRGEVLGLTGLRRAGMSELVSALVGAGSAQFRTLQVKGQDVTIDSADDAVNLGIGYLSDTDDELEAALEISVARRLMKENYDPQAGFVREISALRDVAAQVKTLRIQTHDIQSQVGDLSGGDQQKIALARWMRSECDILILNHPTRGIDIGSKGDVYDMLRELTDRGTAVLLMSSEMTELLQWCHRILVMRDGRIVAHQHNEHATEDTLMSAALGDAW</sequence>
<dbReference type="CDD" id="cd03215">
    <property type="entry name" value="ABC_Carb_Monos_II"/>
    <property type="match status" value="1"/>
</dbReference>
<dbReference type="InterPro" id="IPR003593">
    <property type="entry name" value="AAA+_ATPase"/>
</dbReference>
<dbReference type="InterPro" id="IPR017871">
    <property type="entry name" value="ABC_transporter-like_CS"/>
</dbReference>
<evidence type="ECO:0000256" key="2">
    <source>
        <dbReference type="ARBA" id="ARBA00009404"/>
    </source>
</evidence>
<keyword evidence="12" id="KW-1185">Reference proteome</keyword>
<dbReference type="GO" id="GO:0016887">
    <property type="term" value="F:ATP hydrolysis activity"/>
    <property type="evidence" value="ECO:0007669"/>
    <property type="project" value="InterPro"/>
</dbReference>
<evidence type="ECO:0000256" key="9">
    <source>
        <dbReference type="ARBA" id="ARBA00034076"/>
    </source>
</evidence>
<protein>
    <recommendedName>
        <fullName evidence="4">Autoinducer 2 import ATP-binding protein LsrA</fullName>
        <ecNumber evidence="8">7.6.2.13</ecNumber>
    </recommendedName>
</protein>
<keyword evidence="5" id="KW-0547">Nucleotide-binding</keyword>
<comment type="function">
    <text evidence="7">Part of the ABC transporter complex LsrABCD involved in autoinducer 2 (AI-2) import. Responsible for energy coupling to the transport system.</text>
</comment>
<comment type="subcellular location">
    <subcellularLocation>
        <location evidence="1">Cell inner membrane</location>
        <topology evidence="1">Peripheral membrane protein</topology>
    </subcellularLocation>
</comment>
<dbReference type="PROSITE" id="PS50893">
    <property type="entry name" value="ABC_TRANSPORTER_2"/>
    <property type="match status" value="2"/>
</dbReference>
<dbReference type="InterPro" id="IPR027417">
    <property type="entry name" value="P-loop_NTPase"/>
</dbReference>
<evidence type="ECO:0000256" key="8">
    <source>
        <dbReference type="ARBA" id="ARBA00023798"/>
    </source>
</evidence>
<dbReference type="InterPro" id="IPR050107">
    <property type="entry name" value="ABC_carbohydrate_import_ATPase"/>
</dbReference>
<dbReference type="PROSITE" id="PS00211">
    <property type="entry name" value="ABC_TRANSPORTER_1"/>
    <property type="match status" value="1"/>
</dbReference>
<name>A0A846TRZ2_9MICC</name>
<dbReference type="EC" id="7.6.2.13" evidence="8"/>
<evidence type="ECO:0000256" key="3">
    <source>
        <dbReference type="ARBA" id="ARBA00011262"/>
    </source>
</evidence>
<proteinExistence type="inferred from homology"/>
<dbReference type="AlphaFoldDB" id="A0A846TRZ2"/>
<gene>
    <name evidence="11" type="ORF">GTW58_00835</name>
</gene>
<comment type="catalytic activity">
    <reaction evidence="9">
        <text>ATP + H2O + (2R,4S)-2-methyl-2,3,3,4-tetrahydroxytetrahydrofuran-[AI-2-binding protein]Side 1 = ADP + phosphate + (2R,4S)-2-methyl-2,3,3,4-tetrahydroxytetrahydrofuranSide 2 + [AI-2-binding protein]Side 1.</text>
        <dbReference type="EC" id="7.6.2.13"/>
    </reaction>
</comment>
<keyword evidence="6 11" id="KW-0067">ATP-binding</keyword>
<dbReference type="EMBL" id="JAAVUN010000001">
    <property type="protein sequence ID" value="NKE08512.1"/>
    <property type="molecule type" value="Genomic_DNA"/>
</dbReference>